<gene>
    <name evidence="1" type="ORF">DSO57_1032205</name>
</gene>
<evidence type="ECO:0000313" key="2">
    <source>
        <dbReference type="Proteomes" id="UP001165960"/>
    </source>
</evidence>
<sequence length="353" mass="38812">MPLYSSDLDISGIPPPKVKNMNPDAKDDSKAHISKLESLLQKAKSKVTPEVKSLSAVPSHRLNFEDEDYLDHEQDQAAWDEELPQNPLLESSSGIPTHLDKLTKYQVHTGENSSEGECPSDQEASDSDLEFSDEHPKNEYLPFPTSGGGSDAGSEMTEFKNEPASGALSASLDSEMFLISDPRDRKITSASKYVQYMGAEEEYDSSVEDFTPEANDPASLSDIISFTALDPHLYELSPEIPSKMTDISLVGSMEASKVTIDSHTEPSSSIISPVEPPQLLDSFSNHRYEDFLDYDEEAALLNGVHYDTQPLAMTAMLNNNIEAPGRKIPGSNKSNSSWYVHWFCCVPSSAHVS</sequence>
<name>A0ACC2SDC1_9FUNG</name>
<accession>A0ACC2SDC1</accession>
<dbReference type="Proteomes" id="UP001165960">
    <property type="component" value="Unassembled WGS sequence"/>
</dbReference>
<evidence type="ECO:0000313" key="1">
    <source>
        <dbReference type="EMBL" id="KAJ9060305.1"/>
    </source>
</evidence>
<protein>
    <submittedName>
        <fullName evidence="1">Uncharacterized protein</fullName>
    </submittedName>
</protein>
<organism evidence="1 2">
    <name type="scientific">Entomophthora muscae</name>
    <dbReference type="NCBI Taxonomy" id="34485"/>
    <lineage>
        <taxon>Eukaryota</taxon>
        <taxon>Fungi</taxon>
        <taxon>Fungi incertae sedis</taxon>
        <taxon>Zoopagomycota</taxon>
        <taxon>Entomophthoromycotina</taxon>
        <taxon>Entomophthoromycetes</taxon>
        <taxon>Entomophthorales</taxon>
        <taxon>Entomophthoraceae</taxon>
        <taxon>Entomophthora</taxon>
    </lineage>
</organism>
<keyword evidence="2" id="KW-1185">Reference proteome</keyword>
<dbReference type="EMBL" id="QTSX02005210">
    <property type="protein sequence ID" value="KAJ9060305.1"/>
    <property type="molecule type" value="Genomic_DNA"/>
</dbReference>
<proteinExistence type="predicted"/>
<comment type="caution">
    <text evidence="1">The sequence shown here is derived from an EMBL/GenBank/DDBJ whole genome shotgun (WGS) entry which is preliminary data.</text>
</comment>
<reference evidence="1" key="1">
    <citation type="submission" date="2022-04" db="EMBL/GenBank/DDBJ databases">
        <title>Genome of the entomopathogenic fungus Entomophthora muscae.</title>
        <authorList>
            <person name="Elya C."/>
            <person name="Lovett B.R."/>
            <person name="Lee E."/>
            <person name="Macias A.M."/>
            <person name="Hajek A.E."/>
            <person name="De Bivort B.L."/>
            <person name="Kasson M.T."/>
            <person name="De Fine Licht H.H."/>
            <person name="Stajich J.E."/>
        </authorList>
    </citation>
    <scope>NUCLEOTIDE SEQUENCE</scope>
    <source>
        <strain evidence="1">Berkeley</strain>
    </source>
</reference>